<dbReference type="GO" id="GO:0007165">
    <property type="term" value="P:signal transduction"/>
    <property type="evidence" value="ECO:0007669"/>
    <property type="project" value="UniProtKB-ARBA"/>
</dbReference>
<evidence type="ECO:0000256" key="2">
    <source>
        <dbReference type="ARBA" id="ARBA00012528"/>
    </source>
</evidence>
<keyword evidence="4 7" id="KW-1133">Transmembrane helix</keyword>
<dbReference type="InterPro" id="IPR035965">
    <property type="entry name" value="PAS-like_dom_sf"/>
</dbReference>
<keyword evidence="5 7" id="KW-0472">Membrane</keyword>
<keyword evidence="11" id="KW-1185">Reference proteome</keyword>
<dbReference type="SMART" id="SM00267">
    <property type="entry name" value="GGDEF"/>
    <property type="match status" value="1"/>
</dbReference>
<dbReference type="SUPFAM" id="SSF55073">
    <property type="entry name" value="Nucleotide cyclase"/>
    <property type="match status" value="1"/>
</dbReference>
<dbReference type="Proteomes" id="UP000298438">
    <property type="component" value="Unassembled WGS sequence"/>
</dbReference>
<proteinExistence type="predicted"/>
<protein>
    <recommendedName>
        <fullName evidence="2">diguanylate cyclase</fullName>
        <ecNumber evidence="2">2.7.7.65</ecNumber>
    </recommendedName>
</protein>
<gene>
    <name evidence="10" type="ORF">E4L96_09700</name>
</gene>
<dbReference type="AlphaFoldDB" id="A0A4Y9SDU9"/>
<dbReference type="InterPro" id="IPR006189">
    <property type="entry name" value="CHASE_dom"/>
</dbReference>
<dbReference type="Gene3D" id="3.30.450.20">
    <property type="entry name" value="PAS domain"/>
    <property type="match status" value="2"/>
</dbReference>
<dbReference type="InterPro" id="IPR029016">
    <property type="entry name" value="GAF-like_dom_sf"/>
</dbReference>
<dbReference type="Gene3D" id="3.30.70.270">
    <property type="match status" value="1"/>
</dbReference>
<name>A0A4Y9SDU9_9BURK</name>
<feature type="domain" description="CHASE" evidence="8">
    <location>
        <begin position="68"/>
        <end position="248"/>
    </location>
</feature>
<evidence type="ECO:0000313" key="11">
    <source>
        <dbReference type="Proteomes" id="UP000298438"/>
    </source>
</evidence>
<dbReference type="InterPro" id="IPR042240">
    <property type="entry name" value="CHASE_sf"/>
</dbReference>
<evidence type="ECO:0000256" key="3">
    <source>
        <dbReference type="ARBA" id="ARBA00022692"/>
    </source>
</evidence>
<dbReference type="Gene3D" id="3.30.450.350">
    <property type="entry name" value="CHASE domain"/>
    <property type="match status" value="1"/>
</dbReference>
<dbReference type="SUPFAM" id="SSF55785">
    <property type="entry name" value="PYP-like sensor domain (PAS domain)"/>
    <property type="match status" value="2"/>
</dbReference>
<organism evidence="10 11">
    <name type="scientific">Zemynaea arenosa</name>
    <dbReference type="NCBI Taxonomy" id="2561931"/>
    <lineage>
        <taxon>Bacteria</taxon>
        <taxon>Pseudomonadati</taxon>
        <taxon>Pseudomonadota</taxon>
        <taxon>Betaproteobacteria</taxon>
        <taxon>Burkholderiales</taxon>
        <taxon>Oxalobacteraceae</taxon>
        <taxon>Telluria group</taxon>
        <taxon>Zemynaea</taxon>
    </lineage>
</organism>
<dbReference type="EMBL" id="SPVF01000128">
    <property type="protein sequence ID" value="TFW20867.1"/>
    <property type="molecule type" value="Genomic_DNA"/>
</dbReference>
<feature type="domain" description="GGDEF" evidence="9">
    <location>
        <begin position="841"/>
        <end position="975"/>
    </location>
</feature>
<dbReference type="PROSITE" id="PS50887">
    <property type="entry name" value="GGDEF"/>
    <property type="match status" value="1"/>
</dbReference>
<dbReference type="EC" id="2.7.7.65" evidence="2"/>
<evidence type="ECO:0000313" key="10">
    <source>
        <dbReference type="EMBL" id="TFW20867.1"/>
    </source>
</evidence>
<dbReference type="OrthoDB" id="9812260at2"/>
<dbReference type="GO" id="GO:0043709">
    <property type="term" value="P:cell adhesion involved in single-species biofilm formation"/>
    <property type="evidence" value="ECO:0007669"/>
    <property type="project" value="TreeGrafter"/>
</dbReference>
<dbReference type="GO" id="GO:0005886">
    <property type="term" value="C:plasma membrane"/>
    <property type="evidence" value="ECO:0007669"/>
    <property type="project" value="TreeGrafter"/>
</dbReference>
<comment type="catalytic activity">
    <reaction evidence="6">
        <text>2 GTP = 3',3'-c-di-GMP + 2 diphosphate</text>
        <dbReference type="Rhea" id="RHEA:24898"/>
        <dbReference type="ChEBI" id="CHEBI:33019"/>
        <dbReference type="ChEBI" id="CHEBI:37565"/>
        <dbReference type="ChEBI" id="CHEBI:58805"/>
        <dbReference type="EC" id="2.7.7.65"/>
    </reaction>
</comment>
<dbReference type="Pfam" id="PF13188">
    <property type="entry name" value="PAS_8"/>
    <property type="match status" value="1"/>
</dbReference>
<dbReference type="InterPro" id="IPR003018">
    <property type="entry name" value="GAF"/>
</dbReference>
<evidence type="ECO:0000256" key="5">
    <source>
        <dbReference type="ARBA" id="ARBA00023136"/>
    </source>
</evidence>
<dbReference type="PANTHER" id="PTHR45138">
    <property type="entry name" value="REGULATORY COMPONENTS OF SENSORY TRANSDUCTION SYSTEM"/>
    <property type="match status" value="1"/>
</dbReference>
<feature type="transmembrane region" description="Helical" evidence="7">
    <location>
        <begin position="302"/>
        <end position="321"/>
    </location>
</feature>
<dbReference type="Gene3D" id="3.30.450.40">
    <property type="match status" value="1"/>
</dbReference>
<evidence type="ECO:0000259" key="9">
    <source>
        <dbReference type="PROSITE" id="PS50887"/>
    </source>
</evidence>
<dbReference type="PROSITE" id="PS50839">
    <property type="entry name" value="CHASE"/>
    <property type="match status" value="1"/>
</dbReference>
<dbReference type="SMART" id="SM01079">
    <property type="entry name" value="CHASE"/>
    <property type="match status" value="1"/>
</dbReference>
<dbReference type="Pfam" id="PF00990">
    <property type="entry name" value="GGDEF"/>
    <property type="match status" value="1"/>
</dbReference>
<dbReference type="SMART" id="SM00065">
    <property type="entry name" value="GAF"/>
    <property type="match status" value="1"/>
</dbReference>
<dbReference type="FunFam" id="3.30.70.270:FF:000001">
    <property type="entry name" value="Diguanylate cyclase domain protein"/>
    <property type="match status" value="1"/>
</dbReference>
<reference evidence="10 11" key="1">
    <citation type="submission" date="2019-03" db="EMBL/GenBank/DDBJ databases">
        <title>Draft Genome Sequence of Massilia arenosa sp. nov., a Novel Massilia Species Isolated from a Sandy-loam Maize Soil.</title>
        <authorList>
            <person name="Raths R."/>
            <person name="Peta V."/>
            <person name="Bucking H."/>
        </authorList>
    </citation>
    <scope>NUCLEOTIDE SEQUENCE [LARGE SCALE GENOMIC DNA]</scope>
    <source>
        <strain evidence="10 11">MC02</strain>
    </source>
</reference>
<keyword evidence="3 7" id="KW-0812">Transmembrane</keyword>
<comment type="subcellular location">
    <subcellularLocation>
        <location evidence="1">Membrane</location>
    </subcellularLocation>
</comment>
<dbReference type="CDD" id="cd01949">
    <property type="entry name" value="GGDEF"/>
    <property type="match status" value="1"/>
</dbReference>
<dbReference type="GO" id="GO:1902201">
    <property type="term" value="P:negative regulation of bacterial-type flagellum-dependent cell motility"/>
    <property type="evidence" value="ECO:0007669"/>
    <property type="project" value="TreeGrafter"/>
</dbReference>
<dbReference type="InterPro" id="IPR000160">
    <property type="entry name" value="GGDEF_dom"/>
</dbReference>
<evidence type="ECO:0000256" key="6">
    <source>
        <dbReference type="ARBA" id="ARBA00034247"/>
    </source>
</evidence>
<sequence length="976" mass="106637">MGPHLLAALILASGLGATTALWTVARRDALRDLQADFDYRSREVVNNLALRMATHLQVVRGAQGLFAGSTDVSRIEFADYIRTQDLTGQFPGMRGVGYMDMVRNGDLAAHVARMKAAGFPRYSIRPAGERAEYAPVTWLEPAGGSNARMLGFDAWAEPVRRATLEQARDTGLPTMSGRIVLQQDDGADRYGFIVVLPVYRHDAPAGTLEQRRAAVRGFVYGAFNMRDMLAAMNADASGELDVEVYDGDTADPQARMSPGTTHAPSLLMTEQRISTANHRWTLAIRALPSFGNHLHSGRARNILWAGIPATLLLTLLTWLLATSRAAAARALEGERQLGAELDAGQRRLAALHDAAQRGQAMMRSILDSTVDGILVDNGRHRILDSNQRFRELWSVPPEMALAEDDTALIAHMLAQLLHPAPFVYSRSLDYDEGRVQRELLRLKDGRFFEQFTRAVRLGSETARVWSFRDVTERKQVEQRERTHRHVLEMLARGAPLHSILDAVVLGIETTNPGMLCAIMLLDADGQRLRNGAAPSLPKFFRDAWDGLVIGHGVGSCGTAAKSGTRVIVDDIATHPYWEGARDVAAQAGIAAAWAEPIRGAAGKIIGTFAIYHREPHYPSPANVVLIEQAAQLAGIAIEQTLAAQALRAGEERFRSLYDHAPVALWELDWSGVRAACEVLRGRAGMADLRGYLREHPDDVRALASLVRILDLNSAALAQVGGRTKDLEMLSLAQVFGEPGLDLFIDAVAALQGGARHFAGEGRFMRLDGTTRANQVTLLVMPGHEQLDFLIVSTLDITERQRMDAELRLLATTDFLTGLPNRREFMARLDEELARVQRHVDGQAAVLMLDIDHFKTINDRHGHPVGDAVLRHVAELMRSTQRKIDTLGRMGGEEFAVLLPGAGHAAAAAYAERLRHTVAASPCRLEDGEEIAVTVSIGCAEIRAFDPTGDAALLRADKALYGAKAAGRNRVECEGPA</sequence>
<evidence type="ECO:0000256" key="7">
    <source>
        <dbReference type="SAM" id="Phobius"/>
    </source>
</evidence>
<dbReference type="SUPFAM" id="SSF55781">
    <property type="entry name" value="GAF domain-like"/>
    <property type="match status" value="1"/>
</dbReference>
<dbReference type="InterPro" id="IPR000014">
    <property type="entry name" value="PAS"/>
</dbReference>
<dbReference type="InterPro" id="IPR029787">
    <property type="entry name" value="Nucleotide_cyclase"/>
</dbReference>
<evidence type="ECO:0000259" key="8">
    <source>
        <dbReference type="PROSITE" id="PS50839"/>
    </source>
</evidence>
<comment type="caution">
    <text evidence="10">The sequence shown here is derived from an EMBL/GenBank/DDBJ whole genome shotgun (WGS) entry which is preliminary data.</text>
</comment>
<accession>A0A4Y9SDU9</accession>
<dbReference type="PANTHER" id="PTHR45138:SF9">
    <property type="entry name" value="DIGUANYLATE CYCLASE DGCM-RELATED"/>
    <property type="match status" value="1"/>
</dbReference>
<dbReference type="InterPro" id="IPR043128">
    <property type="entry name" value="Rev_trsase/Diguanyl_cyclase"/>
</dbReference>
<dbReference type="Pfam" id="PF03924">
    <property type="entry name" value="CHASE"/>
    <property type="match status" value="1"/>
</dbReference>
<evidence type="ECO:0000256" key="4">
    <source>
        <dbReference type="ARBA" id="ARBA00022989"/>
    </source>
</evidence>
<dbReference type="InterPro" id="IPR050469">
    <property type="entry name" value="Diguanylate_Cyclase"/>
</dbReference>
<dbReference type="Pfam" id="PF13185">
    <property type="entry name" value="GAF_2"/>
    <property type="match status" value="1"/>
</dbReference>
<evidence type="ECO:0000256" key="1">
    <source>
        <dbReference type="ARBA" id="ARBA00004370"/>
    </source>
</evidence>
<dbReference type="GO" id="GO:0052621">
    <property type="term" value="F:diguanylate cyclase activity"/>
    <property type="evidence" value="ECO:0007669"/>
    <property type="project" value="UniProtKB-EC"/>
</dbReference>
<dbReference type="NCBIfam" id="TIGR00254">
    <property type="entry name" value="GGDEF"/>
    <property type="match status" value="1"/>
</dbReference>